<reference evidence="1 2" key="1">
    <citation type="submission" date="2016-08" db="EMBL/GenBank/DDBJ databases">
        <title>New Insights into Marine Group III Euryarchaeota, from dark to light.</title>
        <authorList>
            <person name="Haro-Moreno J.M."/>
            <person name="Rodriguez-Valera F."/>
            <person name="Lopez-Garcia P."/>
            <person name="Moreira D."/>
            <person name="Martin-Cuadrado A.B."/>
        </authorList>
    </citation>
    <scope>NUCLEOTIDE SEQUENCE [LARGE SCALE GENOMIC DNA]</scope>
    <source>
        <strain evidence="1">CG-Bathy2</strain>
    </source>
</reference>
<sequence length="63" mass="6960">MSEEPDEIAKLHQTIHELQVEVRLLQEAVGSLLALADDEDFGDDRWFAGGESGGPSFRLNMGM</sequence>
<organism evidence="1 2">
    <name type="scientific">Marine Group III euryarchaeote CG-Bathy2</name>
    <dbReference type="NCBI Taxonomy" id="1889002"/>
    <lineage>
        <taxon>Archaea</taxon>
        <taxon>Methanobacteriati</taxon>
        <taxon>Thermoplasmatota</taxon>
        <taxon>Thermoplasmata</taxon>
        <taxon>Candidatus Thermoprofundales</taxon>
    </lineage>
</organism>
<proteinExistence type="predicted"/>
<protein>
    <submittedName>
        <fullName evidence="1">Uncharacterized protein</fullName>
    </submittedName>
</protein>
<dbReference type="AlphaFoldDB" id="A0A1J5TGT8"/>
<name>A0A1J5TGT8_9ARCH</name>
<evidence type="ECO:0000313" key="2">
    <source>
        <dbReference type="Proteomes" id="UP000182853"/>
    </source>
</evidence>
<accession>A0A1J5TGT8</accession>
<comment type="caution">
    <text evidence="1">The sequence shown here is derived from an EMBL/GenBank/DDBJ whole genome shotgun (WGS) entry which is preliminary data.</text>
</comment>
<dbReference type="EMBL" id="MIYT01000002">
    <property type="protein sequence ID" value="OIR12924.1"/>
    <property type="molecule type" value="Genomic_DNA"/>
</dbReference>
<evidence type="ECO:0000313" key="1">
    <source>
        <dbReference type="EMBL" id="OIR12924.1"/>
    </source>
</evidence>
<gene>
    <name evidence="1" type="ORF">BEU05_02755</name>
</gene>
<dbReference type="Proteomes" id="UP000182853">
    <property type="component" value="Unassembled WGS sequence"/>
</dbReference>